<sequence length="152" mass="17580">MKECYPASMRDQGECTPWFNRFGHPTHYLVRVVVNRELPEDDITGFAQIRSFKFASNIHLVIPVWYRKHFACRSGEGCKKEKGWAPIVLLRYLLEVGILESVTIEEAIVSLTKQTKVWLPRNRDISCAIIDKFTQGGKIDEKCLTHRLVTDE</sequence>
<evidence type="ECO:0000313" key="1">
    <source>
        <dbReference type="EMBL" id="CAG8589877.1"/>
    </source>
</evidence>
<gene>
    <name evidence="1" type="ORF">SPELUC_LOCUS6707</name>
</gene>
<protein>
    <submittedName>
        <fullName evidence="1">4767_t:CDS:1</fullName>
    </submittedName>
</protein>
<dbReference type="EMBL" id="CAJVPW010008114">
    <property type="protein sequence ID" value="CAG8589877.1"/>
    <property type="molecule type" value="Genomic_DNA"/>
</dbReference>
<dbReference type="Proteomes" id="UP000789366">
    <property type="component" value="Unassembled WGS sequence"/>
</dbReference>
<reference evidence="1" key="1">
    <citation type="submission" date="2021-06" db="EMBL/GenBank/DDBJ databases">
        <authorList>
            <person name="Kallberg Y."/>
            <person name="Tangrot J."/>
            <person name="Rosling A."/>
        </authorList>
    </citation>
    <scope>NUCLEOTIDE SEQUENCE</scope>
    <source>
        <strain evidence="1">28 12/20/2015</strain>
    </source>
</reference>
<organism evidence="1 2">
    <name type="scientific">Cetraspora pellucida</name>
    <dbReference type="NCBI Taxonomy" id="1433469"/>
    <lineage>
        <taxon>Eukaryota</taxon>
        <taxon>Fungi</taxon>
        <taxon>Fungi incertae sedis</taxon>
        <taxon>Mucoromycota</taxon>
        <taxon>Glomeromycotina</taxon>
        <taxon>Glomeromycetes</taxon>
        <taxon>Diversisporales</taxon>
        <taxon>Gigasporaceae</taxon>
        <taxon>Cetraspora</taxon>
    </lineage>
</organism>
<accession>A0ACA9MGR9</accession>
<comment type="caution">
    <text evidence="1">The sequence shown here is derived from an EMBL/GenBank/DDBJ whole genome shotgun (WGS) entry which is preliminary data.</text>
</comment>
<feature type="non-terminal residue" evidence="1">
    <location>
        <position position="152"/>
    </location>
</feature>
<evidence type="ECO:0000313" key="2">
    <source>
        <dbReference type="Proteomes" id="UP000789366"/>
    </source>
</evidence>
<name>A0ACA9MGR9_9GLOM</name>
<keyword evidence="2" id="KW-1185">Reference proteome</keyword>
<proteinExistence type="predicted"/>